<evidence type="ECO:0000256" key="4">
    <source>
        <dbReference type="ARBA" id="ARBA00012731"/>
    </source>
</evidence>
<keyword evidence="17" id="KW-1185">Reference proteome</keyword>
<keyword evidence="8 11" id="KW-0413">Isomerase</keyword>
<feature type="domain" description="Alpha-D-phosphohexomutase alpha/beta/alpha" evidence="13">
    <location>
        <begin position="105"/>
        <end position="150"/>
    </location>
</feature>
<evidence type="ECO:0000256" key="10">
    <source>
        <dbReference type="ARBA" id="ARBA00032065"/>
    </source>
</evidence>
<feature type="domain" description="Alpha-D-phosphohexomutase C-terminal" evidence="12">
    <location>
        <begin position="524"/>
        <end position="581"/>
    </location>
</feature>
<dbReference type="PROSITE" id="PS00710">
    <property type="entry name" value="PGM_PMM"/>
    <property type="match status" value="1"/>
</dbReference>
<evidence type="ECO:0000259" key="15">
    <source>
        <dbReference type="Pfam" id="PF21405"/>
    </source>
</evidence>
<evidence type="ECO:0000256" key="6">
    <source>
        <dbReference type="ARBA" id="ARBA00022723"/>
    </source>
</evidence>
<accession>A0ABQ9G0Q7</accession>
<reference evidence="16 17" key="1">
    <citation type="submission" date="2023-02" db="EMBL/GenBank/DDBJ databases">
        <title>LHISI_Scaffold_Assembly.</title>
        <authorList>
            <person name="Stuart O.P."/>
            <person name="Cleave R."/>
            <person name="Magrath M.J.L."/>
            <person name="Mikheyev A.S."/>
        </authorList>
    </citation>
    <scope>NUCLEOTIDE SEQUENCE [LARGE SCALE GENOMIC DNA]</scope>
    <source>
        <strain evidence="16">Daus_M_001</strain>
        <tissue evidence="16">Leg muscle</tissue>
    </source>
</reference>
<evidence type="ECO:0000313" key="17">
    <source>
        <dbReference type="Proteomes" id="UP001159363"/>
    </source>
</evidence>
<keyword evidence="5" id="KW-0597">Phosphoprotein</keyword>
<feature type="domain" description="Phosphoacetylglucosamine mutase AMG1" evidence="15">
    <location>
        <begin position="233"/>
        <end position="337"/>
    </location>
</feature>
<evidence type="ECO:0000259" key="13">
    <source>
        <dbReference type="Pfam" id="PF02878"/>
    </source>
</evidence>
<organism evidence="16 17">
    <name type="scientific">Dryococelus australis</name>
    <dbReference type="NCBI Taxonomy" id="614101"/>
    <lineage>
        <taxon>Eukaryota</taxon>
        <taxon>Metazoa</taxon>
        <taxon>Ecdysozoa</taxon>
        <taxon>Arthropoda</taxon>
        <taxon>Hexapoda</taxon>
        <taxon>Insecta</taxon>
        <taxon>Pterygota</taxon>
        <taxon>Neoptera</taxon>
        <taxon>Polyneoptera</taxon>
        <taxon>Phasmatodea</taxon>
        <taxon>Verophasmatodea</taxon>
        <taxon>Anareolatae</taxon>
        <taxon>Phasmatidae</taxon>
        <taxon>Eurycanthinae</taxon>
        <taxon>Dryococelus</taxon>
    </lineage>
</organism>
<evidence type="ECO:0000256" key="3">
    <source>
        <dbReference type="ARBA" id="ARBA00010231"/>
    </source>
</evidence>
<dbReference type="PIRSF" id="PIRSF016408">
    <property type="entry name" value="PAGM"/>
    <property type="match status" value="1"/>
</dbReference>
<dbReference type="InterPro" id="IPR049023">
    <property type="entry name" value="AMG1_II"/>
</dbReference>
<evidence type="ECO:0000313" key="16">
    <source>
        <dbReference type="EMBL" id="KAJ8866062.1"/>
    </source>
</evidence>
<dbReference type="Pfam" id="PF21405">
    <property type="entry name" value="AMG1_II"/>
    <property type="match status" value="1"/>
</dbReference>
<comment type="pathway">
    <text evidence="2 11">Nucleotide-sugar biosynthesis; UDP-N-acetyl-alpha-D-glucosamine biosynthesis; N-acetyl-alpha-D-glucosamine 1-phosphate from alpha-D-glucosamine 6-phosphate (route I): step 2/2.</text>
</comment>
<gene>
    <name evidence="16" type="ORF">PR048_033586</name>
</gene>
<name>A0ABQ9G0Q7_9NEOP</name>
<comment type="function">
    <text evidence="11">Catalyzes the conversion of GlcNAc-6-P into GlcNAc-1-P during the synthesis of uridine diphosphate/UDP-GlcNAc, a sugar nucleotide critical to multiple glycosylation pathways including protein N- and O-glycosylation.</text>
</comment>
<evidence type="ECO:0000256" key="9">
    <source>
        <dbReference type="ARBA" id="ARBA00031926"/>
    </source>
</evidence>
<dbReference type="InterPro" id="IPR016055">
    <property type="entry name" value="A-D-PHexomutase_a/b/a-I/II/III"/>
</dbReference>
<sequence>MSSVEDVVLAEAACVILSKQQAPRMYWVKQSLETRARYSGSELFKDLNQMTLTLFHVNQAAESGRRNFSKKVDKDVMYGTAGFREKAEALDYIIYRMGLLAVLRAKYKNAAIGLMITASHNPEPDNGVKLIDPHGEMLEVKWEKIASALANASDDKLEEVLDDIVKSESINMSREGCVFIGQDTRPSSPSLARAAVAGIKVLSGLPTDFGVVTTPMLHFFVTCRNTQGAYGEATEKGYFTKLSTAFNKLCASVKLSGNYKPHVFFDGANGVGAVKMKALAGYLSENLSVDIYNKGSGKLNYMCGADYVKVQQRAPSGVPAPPGERCVSVDGDADRLVYYYVDEGSVFHMLDGDRIATLIAGYLMELVHASGLAINLGLVQTAYANGSSTHYIANVLKVPVACAKTGVKFLHEKALEFDIGVYFEANGHGTVIASEKTTRLIKDTISKTEIPAEQRSAAEGLADVFGVINQTVGDALSDLLLVEVVLRTKGWSIQDWLGTYVDLPNRQLKVTVKDRRVIQTTDAERICENPEGLQKKIDELVAKYERGRAFVRPSGTEDIVRVYAEADSQENTDRLAALVAQAVYQMAGGVGEAPTLP</sequence>
<dbReference type="InterPro" id="IPR016657">
    <property type="entry name" value="PAGM"/>
</dbReference>
<dbReference type="EC" id="5.4.2.3" evidence="4 11"/>
<evidence type="ECO:0000259" key="12">
    <source>
        <dbReference type="Pfam" id="PF00408"/>
    </source>
</evidence>
<dbReference type="SUPFAM" id="SSF53738">
    <property type="entry name" value="Phosphoglucomutase, first 3 domains"/>
    <property type="match status" value="3"/>
</dbReference>
<dbReference type="Pfam" id="PF00408">
    <property type="entry name" value="PGM_PMM_IV"/>
    <property type="match status" value="1"/>
</dbReference>
<dbReference type="InterPro" id="IPR005843">
    <property type="entry name" value="A-D-PHexomutase_C"/>
</dbReference>
<dbReference type="Proteomes" id="UP001159363">
    <property type="component" value="Chromosome 16"/>
</dbReference>
<evidence type="ECO:0000256" key="2">
    <source>
        <dbReference type="ARBA" id="ARBA00004865"/>
    </source>
</evidence>
<comment type="caution">
    <text evidence="16">The sequence shown here is derived from an EMBL/GenBank/DDBJ whole genome shotgun (WGS) entry which is preliminary data.</text>
</comment>
<dbReference type="InterPro" id="IPR049022">
    <property type="entry name" value="AMG1_III"/>
</dbReference>
<protein>
    <recommendedName>
        <fullName evidence="4 11">Phosphoacetylglucosamine mutase</fullName>
        <shortName evidence="11">PAGM</shortName>
        <ecNumber evidence="4 11">5.4.2.3</ecNumber>
    </recommendedName>
    <alternativeName>
        <fullName evidence="10 11">Acetylglucosamine phosphomutase</fullName>
    </alternativeName>
    <alternativeName>
        <fullName evidence="9 11">N-acetylglucosamine-phosphate mutase</fullName>
    </alternativeName>
</protein>
<feature type="domain" description="Alpha-D-phosphohexomutase alpha/beta/alpha" evidence="13">
    <location>
        <begin position="173"/>
        <end position="227"/>
    </location>
</feature>
<dbReference type="EMBL" id="JARBHB010000017">
    <property type="protein sequence ID" value="KAJ8866062.1"/>
    <property type="molecule type" value="Genomic_DNA"/>
</dbReference>
<feature type="domain" description="Phosphoacetylglucosamine mutase AMG1" evidence="14">
    <location>
        <begin position="351"/>
        <end position="491"/>
    </location>
</feature>
<keyword evidence="7 11" id="KW-0460">Magnesium</keyword>
<dbReference type="SUPFAM" id="SSF55957">
    <property type="entry name" value="Phosphoglucomutase, C-terminal domain"/>
    <property type="match status" value="1"/>
</dbReference>
<dbReference type="InterPro" id="IPR016066">
    <property type="entry name" value="A-D-PHexomutase_CS"/>
</dbReference>
<evidence type="ECO:0000259" key="14">
    <source>
        <dbReference type="Pfam" id="PF21404"/>
    </source>
</evidence>
<dbReference type="Pfam" id="PF02878">
    <property type="entry name" value="PGM_PMM_I"/>
    <property type="match status" value="2"/>
</dbReference>
<keyword evidence="6 11" id="KW-0479">Metal-binding</keyword>
<evidence type="ECO:0000256" key="8">
    <source>
        <dbReference type="ARBA" id="ARBA00023235"/>
    </source>
</evidence>
<dbReference type="Pfam" id="PF21404">
    <property type="entry name" value="AMG1_III"/>
    <property type="match status" value="1"/>
</dbReference>
<comment type="similarity">
    <text evidence="3 11">Belongs to the phosphohexose mutase family.</text>
</comment>
<proteinExistence type="inferred from homology"/>
<dbReference type="PANTHER" id="PTHR45955">
    <property type="entry name" value="PHOSPHOACETYLGLUCOSAMINE MUTASE"/>
    <property type="match status" value="1"/>
</dbReference>
<evidence type="ECO:0000256" key="5">
    <source>
        <dbReference type="ARBA" id="ARBA00022553"/>
    </source>
</evidence>
<comment type="catalytic activity">
    <reaction evidence="1 11">
        <text>N-acetyl-alpha-D-glucosamine 1-phosphate = N-acetyl-D-glucosamine 6-phosphate</text>
        <dbReference type="Rhea" id="RHEA:23804"/>
        <dbReference type="ChEBI" id="CHEBI:57513"/>
        <dbReference type="ChEBI" id="CHEBI:57776"/>
        <dbReference type="EC" id="5.4.2.3"/>
    </reaction>
</comment>
<dbReference type="Gene3D" id="3.30.310.50">
    <property type="entry name" value="Alpha-D-phosphohexomutase, C-terminal domain"/>
    <property type="match status" value="1"/>
</dbReference>
<evidence type="ECO:0000256" key="1">
    <source>
        <dbReference type="ARBA" id="ARBA00000558"/>
    </source>
</evidence>
<dbReference type="InterPro" id="IPR036900">
    <property type="entry name" value="A-D-PHexomutase_C_sf"/>
</dbReference>
<evidence type="ECO:0000256" key="7">
    <source>
        <dbReference type="ARBA" id="ARBA00022842"/>
    </source>
</evidence>
<dbReference type="InterPro" id="IPR005844">
    <property type="entry name" value="A-D-PHexomutase_a/b/a-I"/>
</dbReference>
<dbReference type="PANTHER" id="PTHR45955:SF1">
    <property type="entry name" value="PHOSPHOACETYLGLUCOSAMINE MUTASE"/>
    <property type="match status" value="1"/>
</dbReference>
<dbReference type="CDD" id="cd03086">
    <property type="entry name" value="PGM3"/>
    <property type="match status" value="1"/>
</dbReference>
<comment type="cofactor">
    <cofactor evidence="11">
        <name>Mg(2+)</name>
        <dbReference type="ChEBI" id="CHEBI:18420"/>
    </cofactor>
    <text evidence="11">Binds 1 Mg(2+) ion per subunit.</text>
</comment>
<evidence type="ECO:0000256" key="11">
    <source>
        <dbReference type="PIRNR" id="PIRNR016408"/>
    </source>
</evidence>
<dbReference type="Gene3D" id="3.40.120.10">
    <property type="entry name" value="Alpha-D-Glucose-1,6-Bisphosphate, subunit A, domain 3"/>
    <property type="match status" value="2"/>
</dbReference>